<organism evidence="2 3">
    <name type="scientific">Cirrhinus mrigala</name>
    <name type="common">Mrigala</name>
    <dbReference type="NCBI Taxonomy" id="683832"/>
    <lineage>
        <taxon>Eukaryota</taxon>
        <taxon>Metazoa</taxon>
        <taxon>Chordata</taxon>
        <taxon>Craniata</taxon>
        <taxon>Vertebrata</taxon>
        <taxon>Euteleostomi</taxon>
        <taxon>Actinopterygii</taxon>
        <taxon>Neopterygii</taxon>
        <taxon>Teleostei</taxon>
        <taxon>Ostariophysi</taxon>
        <taxon>Cypriniformes</taxon>
        <taxon>Cyprinidae</taxon>
        <taxon>Labeoninae</taxon>
        <taxon>Labeonini</taxon>
        <taxon>Cirrhinus</taxon>
    </lineage>
</organism>
<evidence type="ECO:0000259" key="1">
    <source>
        <dbReference type="Pfam" id="PF21177"/>
    </source>
</evidence>
<name>A0ABD0R6C4_CIRMR</name>
<dbReference type="InterPro" id="IPR013783">
    <property type="entry name" value="Ig-like_fold"/>
</dbReference>
<evidence type="ECO:0000313" key="2">
    <source>
        <dbReference type="EMBL" id="KAL0194092.1"/>
    </source>
</evidence>
<sequence>SDIPEKFESSMFPQDKVVPVGSNMSFCCIVKEKQEFKNIVATRLSRRTYAITVTNQPPSGNTGTNVFCSSQTTTVLTGAVVF</sequence>
<keyword evidence="3" id="KW-1185">Reference proteome</keyword>
<reference evidence="2 3" key="1">
    <citation type="submission" date="2024-05" db="EMBL/GenBank/DDBJ databases">
        <title>Genome sequencing and assembly of Indian major carp, Cirrhinus mrigala (Hamilton, 1822).</title>
        <authorList>
            <person name="Mohindra V."/>
            <person name="Chowdhury L.M."/>
            <person name="Lal K."/>
            <person name="Jena J.K."/>
        </authorList>
    </citation>
    <scope>NUCLEOTIDE SEQUENCE [LARGE SCALE GENOMIC DNA]</scope>
    <source>
        <strain evidence="2">CM1030</strain>
        <tissue evidence="2">Blood</tissue>
    </source>
</reference>
<comment type="caution">
    <text evidence="2">The sequence shown here is derived from an EMBL/GenBank/DDBJ whole genome shotgun (WGS) entry which is preliminary data.</text>
</comment>
<dbReference type="Gene3D" id="2.60.40.10">
    <property type="entry name" value="Immunoglobulins"/>
    <property type="match status" value="1"/>
</dbReference>
<evidence type="ECO:0000313" key="3">
    <source>
        <dbReference type="Proteomes" id="UP001529510"/>
    </source>
</evidence>
<protein>
    <recommendedName>
        <fullName evidence="1">Leukemia inhibitory factor receptor-like Ig-like domain-containing protein</fullName>
    </recommendedName>
</protein>
<dbReference type="AlphaFoldDB" id="A0ABD0R6C4"/>
<dbReference type="EMBL" id="JAMKFB020000005">
    <property type="protein sequence ID" value="KAL0194092.1"/>
    <property type="molecule type" value="Genomic_DNA"/>
</dbReference>
<dbReference type="Proteomes" id="UP001529510">
    <property type="component" value="Unassembled WGS sequence"/>
</dbReference>
<dbReference type="InterPro" id="IPR048497">
    <property type="entry name" value="LIF-R-like_Ig-like"/>
</dbReference>
<feature type="non-terminal residue" evidence="2">
    <location>
        <position position="82"/>
    </location>
</feature>
<feature type="domain" description="Leukemia inhibitory factor receptor-like Ig-like" evidence="1">
    <location>
        <begin position="12"/>
        <end position="82"/>
    </location>
</feature>
<proteinExistence type="predicted"/>
<feature type="non-terminal residue" evidence="2">
    <location>
        <position position="1"/>
    </location>
</feature>
<accession>A0ABD0R6C4</accession>
<gene>
    <name evidence="2" type="ORF">M9458_012388</name>
</gene>
<dbReference type="Pfam" id="PF21177">
    <property type="entry name" value="LIF-R_Ig-like"/>
    <property type="match status" value="1"/>
</dbReference>